<dbReference type="Proteomes" id="UP000466187">
    <property type="component" value="Chromosome"/>
</dbReference>
<evidence type="ECO:0000259" key="5">
    <source>
        <dbReference type="PROSITE" id="PS51384"/>
    </source>
</evidence>
<keyword evidence="2" id="KW-0479">Metal-binding</keyword>
<dbReference type="InterPro" id="IPR012675">
    <property type="entry name" value="Beta-grasp_dom_sf"/>
</dbReference>
<dbReference type="PRINTS" id="PR00371">
    <property type="entry name" value="FPNCR"/>
</dbReference>
<evidence type="ECO:0000313" key="6">
    <source>
        <dbReference type="EMBL" id="BBZ21541.1"/>
    </source>
</evidence>
<dbReference type="PANTHER" id="PTHR47354:SF5">
    <property type="entry name" value="PROTEIN RFBI"/>
    <property type="match status" value="1"/>
</dbReference>
<evidence type="ECO:0000256" key="2">
    <source>
        <dbReference type="ARBA" id="ARBA00022714"/>
    </source>
</evidence>
<dbReference type="InterPro" id="IPR001041">
    <property type="entry name" value="2Fe-2S_ferredoxin-type"/>
</dbReference>
<dbReference type="InterPro" id="IPR017938">
    <property type="entry name" value="Riboflavin_synthase-like_b-brl"/>
</dbReference>
<dbReference type="PRINTS" id="PR00410">
    <property type="entry name" value="PHEHYDRXLASE"/>
</dbReference>
<evidence type="ECO:0000313" key="7">
    <source>
        <dbReference type="Proteomes" id="UP000466187"/>
    </source>
</evidence>
<dbReference type="GO" id="GO:0016491">
    <property type="term" value="F:oxidoreductase activity"/>
    <property type="evidence" value="ECO:0007669"/>
    <property type="project" value="InterPro"/>
</dbReference>
<dbReference type="InterPro" id="IPR001709">
    <property type="entry name" value="Flavoprot_Pyr_Nucl_cyt_Rdtase"/>
</dbReference>
<gene>
    <name evidence="6" type="ORF">MGAD_58760</name>
</gene>
<evidence type="ECO:0000259" key="4">
    <source>
        <dbReference type="PROSITE" id="PS51085"/>
    </source>
</evidence>
<dbReference type="InterPro" id="IPR039261">
    <property type="entry name" value="FNR_nucleotide-bd"/>
</dbReference>
<comment type="cofactor">
    <cofactor evidence="1">
        <name>FAD</name>
        <dbReference type="ChEBI" id="CHEBI:57692"/>
    </cofactor>
</comment>
<dbReference type="GO" id="GO:0051537">
    <property type="term" value="F:2 iron, 2 sulfur cluster binding"/>
    <property type="evidence" value="ECO:0007669"/>
    <property type="project" value="UniProtKB-KW"/>
</dbReference>
<proteinExistence type="predicted"/>
<dbReference type="SUPFAM" id="SSF52343">
    <property type="entry name" value="Ferredoxin reductase-like, C-terminal NADP-linked domain"/>
    <property type="match status" value="1"/>
</dbReference>
<dbReference type="Gene3D" id="2.40.30.10">
    <property type="entry name" value="Translation factors"/>
    <property type="match status" value="1"/>
</dbReference>
<dbReference type="InterPro" id="IPR017927">
    <property type="entry name" value="FAD-bd_FR_type"/>
</dbReference>
<dbReference type="PANTHER" id="PTHR47354">
    <property type="entry name" value="NADH OXIDOREDUCTASE HCR"/>
    <property type="match status" value="1"/>
</dbReference>
<dbReference type="PROSITE" id="PS51085">
    <property type="entry name" value="2FE2S_FER_2"/>
    <property type="match status" value="1"/>
</dbReference>
<dbReference type="InterPro" id="IPR036010">
    <property type="entry name" value="2Fe-2S_ferredoxin-like_sf"/>
</dbReference>
<dbReference type="CDD" id="cd06209">
    <property type="entry name" value="BenDO_FAD_NAD"/>
    <property type="match status" value="1"/>
</dbReference>
<feature type="domain" description="FAD-binding FR-type" evidence="5">
    <location>
        <begin position="102"/>
        <end position="204"/>
    </location>
</feature>
<dbReference type="Gene3D" id="3.10.20.30">
    <property type="match status" value="1"/>
</dbReference>
<dbReference type="Pfam" id="PF00111">
    <property type="entry name" value="Fer2"/>
    <property type="match status" value="1"/>
</dbReference>
<keyword evidence="2" id="KW-0001">2Fe-2S</keyword>
<dbReference type="KEGG" id="mgad:MGAD_58760"/>
<dbReference type="SUPFAM" id="SSF63380">
    <property type="entry name" value="Riboflavin synthase domain-like"/>
    <property type="match status" value="1"/>
</dbReference>
<organism evidence="6 7">
    <name type="scientific">Mycolicibacterium gadium</name>
    <name type="common">Mycobacterium gadium</name>
    <dbReference type="NCBI Taxonomy" id="1794"/>
    <lineage>
        <taxon>Bacteria</taxon>
        <taxon>Bacillati</taxon>
        <taxon>Actinomycetota</taxon>
        <taxon>Actinomycetes</taxon>
        <taxon>Mycobacteriales</taxon>
        <taxon>Mycobacteriaceae</taxon>
        <taxon>Mycolicibacterium</taxon>
    </lineage>
</organism>
<dbReference type="InterPro" id="IPR047683">
    <property type="entry name" value="BenC-like_FAD_NAD-bd"/>
</dbReference>
<dbReference type="PROSITE" id="PS00197">
    <property type="entry name" value="2FE2S_FER_1"/>
    <property type="match status" value="1"/>
</dbReference>
<accession>A0A7I7WYD5</accession>
<dbReference type="PROSITE" id="PS51384">
    <property type="entry name" value="FAD_FR"/>
    <property type="match status" value="1"/>
</dbReference>
<evidence type="ECO:0000256" key="1">
    <source>
        <dbReference type="ARBA" id="ARBA00001974"/>
    </source>
</evidence>
<dbReference type="Pfam" id="PF00175">
    <property type="entry name" value="NAD_binding_1"/>
    <property type="match status" value="1"/>
</dbReference>
<dbReference type="Gene3D" id="3.40.50.80">
    <property type="entry name" value="Nucleotide-binding domain of ferredoxin-NADP reductase (FNR) module"/>
    <property type="match status" value="1"/>
</dbReference>
<protein>
    <submittedName>
        <fullName evidence="6">Uncharacterized protein</fullName>
    </submittedName>
</protein>
<dbReference type="AlphaFoldDB" id="A0A7I7WYD5"/>
<dbReference type="CDD" id="cd00207">
    <property type="entry name" value="fer2"/>
    <property type="match status" value="1"/>
</dbReference>
<dbReference type="InterPro" id="IPR050415">
    <property type="entry name" value="MRET"/>
</dbReference>
<dbReference type="Pfam" id="PF00970">
    <property type="entry name" value="FAD_binding_6"/>
    <property type="match status" value="1"/>
</dbReference>
<dbReference type="SUPFAM" id="SSF54292">
    <property type="entry name" value="2Fe-2S ferredoxin-like"/>
    <property type="match status" value="1"/>
</dbReference>
<dbReference type="InterPro" id="IPR008333">
    <property type="entry name" value="Cbr1-like_FAD-bd_dom"/>
</dbReference>
<feature type="domain" description="2Fe-2S ferredoxin-type" evidence="4">
    <location>
        <begin position="4"/>
        <end position="95"/>
    </location>
</feature>
<dbReference type="InterPro" id="IPR001433">
    <property type="entry name" value="OxRdtase_FAD/NAD-bd"/>
</dbReference>
<dbReference type="InterPro" id="IPR006058">
    <property type="entry name" value="2Fe2S_fd_BS"/>
</dbReference>
<keyword evidence="3" id="KW-0411">Iron-sulfur</keyword>
<sequence length="383" mass="41483">MEAHQITVRYSDGTQKTMPGRPDQSILDAAEEHGVSIVNECQSGICGTCVATCASGDYQMGRTEGLSDVERSARKVLTCQTFADTDCVIDLQYPADDNAARLVTGHGVVTSVQRLSGTTAILRIDASGIDDAITFKAGQFAQLQVPGTDAWRNYSFAHPDDGRTELEFIIRLLPDGEMSNYVRDRAKPGDRIALRCSKGGFYLRPIVRPVILVAGGTGLSAILAMAQSLDSDVEQPVHLLYGVTAAEDLCKQDELDELTRRIPGLKLHTIVSRSDSGWDGPVGLVTDLLDESMLSRDGQAGDADVYLCGPAPMVEATRNWLDNRGIHRIGLYYEKFVASGAARRRTPARWTTPRSTRRGCDVTVAAPPLSSAVASPVSRRPRC</sequence>
<name>A0A7I7WYD5_MYCGU</name>
<reference evidence="6 7" key="1">
    <citation type="journal article" date="2019" name="Emerg. Microbes Infect.">
        <title>Comprehensive subspecies identification of 175 nontuberculous mycobacteria species based on 7547 genomic profiles.</title>
        <authorList>
            <person name="Matsumoto Y."/>
            <person name="Kinjo T."/>
            <person name="Motooka D."/>
            <person name="Nabeya D."/>
            <person name="Jung N."/>
            <person name="Uechi K."/>
            <person name="Horii T."/>
            <person name="Iida T."/>
            <person name="Fujita J."/>
            <person name="Nakamura S."/>
        </authorList>
    </citation>
    <scope>NUCLEOTIDE SEQUENCE [LARGE SCALE GENOMIC DNA]</scope>
    <source>
        <strain evidence="6 7">JCM 12688</strain>
    </source>
</reference>
<keyword evidence="2" id="KW-0408">Iron</keyword>
<evidence type="ECO:0000256" key="3">
    <source>
        <dbReference type="ARBA" id="ARBA00023014"/>
    </source>
</evidence>
<dbReference type="EMBL" id="AP022608">
    <property type="protein sequence ID" value="BBZ21541.1"/>
    <property type="molecule type" value="Genomic_DNA"/>
</dbReference>